<protein>
    <recommendedName>
        <fullName evidence="3">DUF295 domain-containing protein</fullName>
    </recommendedName>
</protein>
<evidence type="ECO:0000313" key="2">
    <source>
        <dbReference type="Proteomes" id="UP000095767"/>
    </source>
</evidence>
<name>A0A1E5V2V9_9POAL</name>
<reference evidence="1 2" key="1">
    <citation type="submission" date="2016-09" db="EMBL/GenBank/DDBJ databases">
        <title>The draft genome of Dichanthelium oligosanthes: A C3 panicoid grass species.</title>
        <authorList>
            <person name="Studer A.J."/>
            <person name="Schnable J.C."/>
            <person name="Brutnell T.P."/>
        </authorList>
    </citation>
    <scope>NUCLEOTIDE SEQUENCE [LARGE SCALE GENOMIC DNA]</scope>
    <source>
        <strain evidence="2">cv. Kellogg 1175</strain>
        <tissue evidence="1">Leaf</tissue>
    </source>
</reference>
<dbReference type="AlphaFoldDB" id="A0A1E5V2V9"/>
<feature type="non-terminal residue" evidence="1">
    <location>
        <position position="1"/>
    </location>
</feature>
<dbReference type="EMBL" id="LWDX02053521">
    <property type="protein sequence ID" value="OEL19451.1"/>
    <property type="molecule type" value="Genomic_DNA"/>
</dbReference>
<proteinExistence type="predicted"/>
<accession>A0A1E5V2V9</accession>
<organism evidence="1 2">
    <name type="scientific">Dichanthelium oligosanthes</name>
    <dbReference type="NCBI Taxonomy" id="888268"/>
    <lineage>
        <taxon>Eukaryota</taxon>
        <taxon>Viridiplantae</taxon>
        <taxon>Streptophyta</taxon>
        <taxon>Embryophyta</taxon>
        <taxon>Tracheophyta</taxon>
        <taxon>Spermatophyta</taxon>
        <taxon>Magnoliopsida</taxon>
        <taxon>Liliopsida</taxon>
        <taxon>Poales</taxon>
        <taxon>Poaceae</taxon>
        <taxon>PACMAD clade</taxon>
        <taxon>Panicoideae</taxon>
        <taxon>Panicodae</taxon>
        <taxon>Paniceae</taxon>
        <taxon>Dichantheliinae</taxon>
        <taxon>Dichanthelium</taxon>
    </lineage>
</organism>
<sequence length="120" mass="13710">LEVDIAGGRLVPVRSLGRCPVFVGLTHCLHISTETFPSVAADAIYLGCLHQQSRQFSVYHNNKKRNHRRTQPRHKFVFHEDRGFAPAARPCNLDQDLVCYVDRRHAFNNACISHDKRSLC</sequence>
<keyword evidence="2" id="KW-1185">Reference proteome</keyword>
<evidence type="ECO:0000313" key="1">
    <source>
        <dbReference type="EMBL" id="OEL19451.1"/>
    </source>
</evidence>
<evidence type="ECO:0008006" key="3">
    <source>
        <dbReference type="Google" id="ProtNLM"/>
    </source>
</evidence>
<dbReference type="PANTHER" id="PTHR33165:SF85">
    <property type="entry name" value="OS08G0285100 PROTEIN"/>
    <property type="match status" value="1"/>
</dbReference>
<dbReference type="Proteomes" id="UP000095767">
    <property type="component" value="Unassembled WGS sequence"/>
</dbReference>
<dbReference type="STRING" id="888268.A0A1E5V2V9"/>
<dbReference type="OrthoDB" id="651477at2759"/>
<comment type="caution">
    <text evidence="1">The sequence shown here is derived from an EMBL/GenBank/DDBJ whole genome shotgun (WGS) entry which is preliminary data.</text>
</comment>
<gene>
    <name evidence="1" type="ORF">BAE44_0019530</name>
</gene>
<dbReference type="PANTHER" id="PTHR33165">
    <property type="entry name" value="F-BOX DOMAIN CONTAINING PROTEIN-LIKE-RELATED"/>
    <property type="match status" value="1"/>
</dbReference>